<accession>A0A8R7UW16</accession>
<reference evidence="2" key="1">
    <citation type="journal article" date="2013" name="Nature">
        <title>Draft genome of the wheat A-genome progenitor Triticum urartu.</title>
        <authorList>
            <person name="Ling H.Q."/>
            <person name="Zhao S."/>
            <person name="Liu D."/>
            <person name="Wang J."/>
            <person name="Sun H."/>
            <person name="Zhang C."/>
            <person name="Fan H."/>
            <person name="Li D."/>
            <person name="Dong L."/>
            <person name="Tao Y."/>
            <person name="Gao C."/>
            <person name="Wu H."/>
            <person name="Li Y."/>
            <person name="Cui Y."/>
            <person name="Guo X."/>
            <person name="Zheng S."/>
            <person name="Wang B."/>
            <person name="Yu K."/>
            <person name="Liang Q."/>
            <person name="Yang W."/>
            <person name="Lou X."/>
            <person name="Chen J."/>
            <person name="Feng M."/>
            <person name="Jian J."/>
            <person name="Zhang X."/>
            <person name="Luo G."/>
            <person name="Jiang Y."/>
            <person name="Liu J."/>
            <person name="Wang Z."/>
            <person name="Sha Y."/>
            <person name="Zhang B."/>
            <person name="Wu H."/>
            <person name="Tang D."/>
            <person name="Shen Q."/>
            <person name="Xue P."/>
            <person name="Zou S."/>
            <person name="Wang X."/>
            <person name="Liu X."/>
            <person name="Wang F."/>
            <person name="Yang Y."/>
            <person name="An X."/>
            <person name="Dong Z."/>
            <person name="Zhang K."/>
            <person name="Zhang X."/>
            <person name="Luo M.C."/>
            <person name="Dvorak J."/>
            <person name="Tong Y."/>
            <person name="Wang J."/>
            <person name="Yang H."/>
            <person name="Li Z."/>
            <person name="Wang D."/>
            <person name="Zhang A."/>
            <person name="Wang J."/>
        </authorList>
    </citation>
    <scope>NUCLEOTIDE SEQUENCE</scope>
    <source>
        <strain evidence="2">cv. G1812</strain>
    </source>
</reference>
<reference evidence="1" key="2">
    <citation type="submission" date="2018-03" db="EMBL/GenBank/DDBJ databases">
        <title>The Triticum urartu genome reveals the dynamic nature of wheat genome evolution.</title>
        <authorList>
            <person name="Ling H."/>
            <person name="Ma B."/>
            <person name="Shi X."/>
            <person name="Liu H."/>
            <person name="Dong L."/>
            <person name="Sun H."/>
            <person name="Cao Y."/>
            <person name="Gao Q."/>
            <person name="Zheng S."/>
            <person name="Li Y."/>
            <person name="Yu Y."/>
            <person name="Du H."/>
            <person name="Qi M."/>
            <person name="Li Y."/>
            <person name="Yu H."/>
            <person name="Cui Y."/>
            <person name="Wang N."/>
            <person name="Chen C."/>
            <person name="Wu H."/>
            <person name="Zhao Y."/>
            <person name="Zhang J."/>
            <person name="Li Y."/>
            <person name="Zhou W."/>
            <person name="Zhang B."/>
            <person name="Hu W."/>
            <person name="Eijk M."/>
            <person name="Tang J."/>
            <person name="Witsenboer H."/>
            <person name="Zhao S."/>
            <person name="Li Z."/>
            <person name="Zhang A."/>
            <person name="Wang D."/>
            <person name="Liang C."/>
        </authorList>
    </citation>
    <scope>NUCLEOTIDE SEQUENCE [LARGE SCALE GENOMIC DNA]</scope>
    <source>
        <strain evidence="1">cv. G1812</strain>
    </source>
</reference>
<name>A0A8R7UW16_TRIUA</name>
<dbReference type="Proteomes" id="UP000015106">
    <property type="component" value="Chromosome 6"/>
</dbReference>
<keyword evidence="2" id="KW-1185">Reference proteome</keyword>
<evidence type="ECO:0000313" key="2">
    <source>
        <dbReference type="Proteomes" id="UP000015106"/>
    </source>
</evidence>
<proteinExistence type="predicted"/>
<protein>
    <submittedName>
        <fullName evidence="1">Uncharacterized protein</fullName>
    </submittedName>
</protein>
<dbReference type="AlphaFoldDB" id="A0A8R7UW16"/>
<reference evidence="1" key="3">
    <citation type="submission" date="2022-06" db="UniProtKB">
        <authorList>
            <consortium name="EnsemblPlants"/>
        </authorList>
    </citation>
    <scope>IDENTIFICATION</scope>
</reference>
<organism evidence="1 2">
    <name type="scientific">Triticum urartu</name>
    <name type="common">Red wild einkorn</name>
    <name type="synonym">Crithodium urartu</name>
    <dbReference type="NCBI Taxonomy" id="4572"/>
    <lineage>
        <taxon>Eukaryota</taxon>
        <taxon>Viridiplantae</taxon>
        <taxon>Streptophyta</taxon>
        <taxon>Embryophyta</taxon>
        <taxon>Tracheophyta</taxon>
        <taxon>Spermatophyta</taxon>
        <taxon>Magnoliopsida</taxon>
        <taxon>Liliopsida</taxon>
        <taxon>Poales</taxon>
        <taxon>Poaceae</taxon>
        <taxon>BOP clade</taxon>
        <taxon>Pooideae</taxon>
        <taxon>Triticodae</taxon>
        <taxon>Triticeae</taxon>
        <taxon>Triticinae</taxon>
        <taxon>Triticum</taxon>
    </lineage>
</organism>
<dbReference type="Gramene" id="TuG1812G0600003470.01.T01">
    <property type="protein sequence ID" value="TuG1812G0600003470.01.T01.cds387507"/>
    <property type="gene ID" value="TuG1812G0600003470.01"/>
</dbReference>
<evidence type="ECO:0000313" key="1">
    <source>
        <dbReference type="EnsemblPlants" id="TuG1812G0600003470.01.T01.cds387507"/>
    </source>
</evidence>
<dbReference type="EnsemblPlants" id="TuG1812G0600003470.01.T01">
    <property type="protein sequence ID" value="TuG1812G0600003470.01.T01.cds387507"/>
    <property type="gene ID" value="TuG1812G0600003470.01"/>
</dbReference>
<sequence length="45" mass="5053">MIISMPVLVAKGKFAIIFRSAQKGLTNISRVANYVEVQIFNQSRL</sequence>